<dbReference type="EMBL" id="JBHSRF010000062">
    <property type="protein sequence ID" value="MFC6085469.1"/>
    <property type="molecule type" value="Genomic_DNA"/>
</dbReference>
<keyword evidence="2" id="KW-0813">Transport</keyword>
<feature type="transmembrane region" description="Helical" evidence="8">
    <location>
        <begin position="282"/>
        <end position="304"/>
    </location>
</feature>
<accession>A0ABW1NRY9</accession>
<feature type="transmembrane region" description="Helical" evidence="8">
    <location>
        <begin position="215"/>
        <end position="238"/>
    </location>
</feature>
<feature type="transmembrane region" description="Helical" evidence="8">
    <location>
        <begin position="343"/>
        <end position="364"/>
    </location>
</feature>
<keyword evidence="11" id="KW-1185">Reference proteome</keyword>
<keyword evidence="3" id="KW-1003">Cell membrane</keyword>
<protein>
    <submittedName>
        <fullName evidence="10">MDR family MFS transporter</fullName>
    </submittedName>
</protein>
<feature type="compositionally biased region" description="Polar residues" evidence="7">
    <location>
        <begin position="413"/>
        <end position="424"/>
    </location>
</feature>
<dbReference type="InterPro" id="IPR050171">
    <property type="entry name" value="MFS_Transporters"/>
</dbReference>
<evidence type="ECO:0000313" key="10">
    <source>
        <dbReference type="EMBL" id="MFC6085469.1"/>
    </source>
</evidence>
<proteinExistence type="predicted"/>
<feature type="transmembrane region" description="Helical" evidence="8">
    <location>
        <begin position="110"/>
        <end position="128"/>
    </location>
</feature>
<feature type="transmembrane region" description="Helical" evidence="8">
    <location>
        <begin position="21"/>
        <end position="46"/>
    </location>
</feature>
<comment type="caution">
    <text evidence="10">The sequence shown here is derived from an EMBL/GenBank/DDBJ whole genome shotgun (WGS) entry which is preliminary data.</text>
</comment>
<feature type="transmembrane region" description="Helical" evidence="8">
    <location>
        <begin position="310"/>
        <end position="331"/>
    </location>
</feature>
<dbReference type="CDD" id="cd17329">
    <property type="entry name" value="MFS_MdtH_MDR_like"/>
    <property type="match status" value="1"/>
</dbReference>
<evidence type="ECO:0000256" key="1">
    <source>
        <dbReference type="ARBA" id="ARBA00004651"/>
    </source>
</evidence>
<dbReference type="PANTHER" id="PTHR23517">
    <property type="entry name" value="RESISTANCE PROTEIN MDTM, PUTATIVE-RELATED-RELATED"/>
    <property type="match status" value="1"/>
</dbReference>
<sequence length="434" mass="45289">MIGTTTATSFLRTRVGGFPKAFWVLFGGTLVNRLGTMVEPFIGVYLTQARGMSLAAAGLVMAVFGVGSLMSQLVAGWLTDRLGRRATLTGGMVATAVMMILLGYSTSLPAIVAVMGVLGLVVDAYRPASQALVADLIAPGDRSRAFGMLFWAVNLGFAIAMVAGGWLAQSGFLWLFWIDAITSVIFGVLVWRAVPETRPQRGTAPGGFRDVIRDRLMMAYVAISLIFTFVYLQAYTTLPLAITGQGLSTAAYGVAMSVNGVLIVVVQPLVSHWLARRDPSRAMAAGMVIVGIGYALTAFVSTAAGYAATVVVWTLGEITTAGMAGALVATLAPPHLRGRYNGVYGFAWSGGGLLAPLIGTRLLAVSEGTLWFTVGALAVFAGACQLAIAPAIRRRAARPHHDPAHPAPPTGPDDTSTLTGTTSPDDVAVPAKAT</sequence>
<evidence type="ECO:0000259" key="9">
    <source>
        <dbReference type="PROSITE" id="PS50850"/>
    </source>
</evidence>
<dbReference type="InterPro" id="IPR020846">
    <property type="entry name" value="MFS_dom"/>
</dbReference>
<evidence type="ECO:0000256" key="8">
    <source>
        <dbReference type="SAM" id="Phobius"/>
    </source>
</evidence>
<feature type="transmembrane region" description="Helical" evidence="8">
    <location>
        <begin position="174"/>
        <end position="194"/>
    </location>
</feature>
<dbReference type="PROSITE" id="PS50850">
    <property type="entry name" value="MFS"/>
    <property type="match status" value="1"/>
</dbReference>
<name>A0ABW1NRY9_9ACTN</name>
<dbReference type="RefSeq" id="WP_380759634.1">
    <property type="nucleotide sequence ID" value="NZ_JBHSRF010000062.1"/>
</dbReference>
<dbReference type="Proteomes" id="UP001596137">
    <property type="component" value="Unassembled WGS sequence"/>
</dbReference>
<feature type="transmembrane region" description="Helical" evidence="8">
    <location>
        <begin position="149"/>
        <end position="168"/>
    </location>
</feature>
<evidence type="ECO:0000256" key="4">
    <source>
        <dbReference type="ARBA" id="ARBA00022692"/>
    </source>
</evidence>
<evidence type="ECO:0000256" key="7">
    <source>
        <dbReference type="SAM" id="MobiDB-lite"/>
    </source>
</evidence>
<dbReference type="Pfam" id="PF07690">
    <property type="entry name" value="MFS_1"/>
    <property type="match status" value="1"/>
</dbReference>
<evidence type="ECO:0000313" key="11">
    <source>
        <dbReference type="Proteomes" id="UP001596137"/>
    </source>
</evidence>
<dbReference type="InterPro" id="IPR011701">
    <property type="entry name" value="MFS"/>
</dbReference>
<feature type="domain" description="Major facilitator superfamily (MFS) profile" evidence="9">
    <location>
        <begin position="21"/>
        <end position="393"/>
    </location>
</feature>
<dbReference type="Gene3D" id="1.20.1250.20">
    <property type="entry name" value="MFS general substrate transporter like domains"/>
    <property type="match status" value="1"/>
</dbReference>
<evidence type="ECO:0000256" key="3">
    <source>
        <dbReference type="ARBA" id="ARBA00022475"/>
    </source>
</evidence>
<organism evidence="10 11">
    <name type="scientific">Sphaerisporangium aureirubrum</name>
    <dbReference type="NCBI Taxonomy" id="1544736"/>
    <lineage>
        <taxon>Bacteria</taxon>
        <taxon>Bacillati</taxon>
        <taxon>Actinomycetota</taxon>
        <taxon>Actinomycetes</taxon>
        <taxon>Streptosporangiales</taxon>
        <taxon>Streptosporangiaceae</taxon>
        <taxon>Sphaerisporangium</taxon>
    </lineage>
</organism>
<dbReference type="InterPro" id="IPR036259">
    <property type="entry name" value="MFS_trans_sf"/>
</dbReference>
<keyword evidence="4 8" id="KW-0812">Transmembrane</keyword>
<keyword evidence="5 8" id="KW-1133">Transmembrane helix</keyword>
<evidence type="ECO:0000256" key="5">
    <source>
        <dbReference type="ARBA" id="ARBA00022989"/>
    </source>
</evidence>
<feature type="region of interest" description="Disordered" evidence="7">
    <location>
        <begin position="397"/>
        <end position="434"/>
    </location>
</feature>
<feature type="transmembrane region" description="Helical" evidence="8">
    <location>
        <begin position="370"/>
        <end position="392"/>
    </location>
</feature>
<reference evidence="11" key="1">
    <citation type="journal article" date="2019" name="Int. J. Syst. Evol. Microbiol.">
        <title>The Global Catalogue of Microorganisms (GCM) 10K type strain sequencing project: providing services to taxonomists for standard genome sequencing and annotation.</title>
        <authorList>
            <consortium name="The Broad Institute Genomics Platform"/>
            <consortium name="The Broad Institute Genome Sequencing Center for Infectious Disease"/>
            <person name="Wu L."/>
            <person name="Ma J."/>
        </authorList>
    </citation>
    <scope>NUCLEOTIDE SEQUENCE [LARGE SCALE GENOMIC DNA]</scope>
    <source>
        <strain evidence="11">JCM 30346</strain>
    </source>
</reference>
<evidence type="ECO:0000256" key="6">
    <source>
        <dbReference type="ARBA" id="ARBA00023136"/>
    </source>
</evidence>
<feature type="transmembrane region" description="Helical" evidence="8">
    <location>
        <begin position="250"/>
        <end position="270"/>
    </location>
</feature>
<dbReference type="SUPFAM" id="SSF103473">
    <property type="entry name" value="MFS general substrate transporter"/>
    <property type="match status" value="1"/>
</dbReference>
<feature type="transmembrane region" description="Helical" evidence="8">
    <location>
        <begin position="86"/>
        <end position="104"/>
    </location>
</feature>
<keyword evidence="6 8" id="KW-0472">Membrane</keyword>
<gene>
    <name evidence="10" type="ORF">ACFP1K_30175</name>
</gene>
<evidence type="ECO:0000256" key="2">
    <source>
        <dbReference type="ARBA" id="ARBA00022448"/>
    </source>
</evidence>
<feature type="transmembrane region" description="Helical" evidence="8">
    <location>
        <begin position="52"/>
        <end position="74"/>
    </location>
</feature>
<dbReference type="PANTHER" id="PTHR23517:SF2">
    <property type="entry name" value="MULTIDRUG RESISTANCE PROTEIN MDTH"/>
    <property type="match status" value="1"/>
</dbReference>
<comment type="subcellular location">
    <subcellularLocation>
        <location evidence="1">Cell membrane</location>
        <topology evidence="1">Multi-pass membrane protein</topology>
    </subcellularLocation>
</comment>